<dbReference type="PROSITE" id="PS00216">
    <property type="entry name" value="SUGAR_TRANSPORT_1"/>
    <property type="match status" value="1"/>
</dbReference>
<evidence type="ECO:0000256" key="3">
    <source>
        <dbReference type="ARBA" id="ARBA00022448"/>
    </source>
</evidence>
<accession>A0ABU0JFW2</accession>
<protein>
    <submittedName>
        <fullName evidence="9">MFS family permease</fullName>
    </submittedName>
</protein>
<dbReference type="RefSeq" id="WP_307281064.1">
    <property type="nucleotide sequence ID" value="NZ_JAUSVX010000015.1"/>
</dbReference>
<evidence type="ECO:0000259" key="8">
    <source>
        <dbReference type="PROSITE" id="PS50850"/>
    </source>
</evidence>
<dbReference type="InterPro" id="IPR005828">
    <property type="entry name" value="MFS_sugar_transport-like"/>
</dbReference>
<feature type="transmembrane region" description="Helical" evidence="7">
    <location>
        <begin position="399"/>
        <end position="416"/>
    </location>
</feature>
<feature type="transmembrane region" description="Helical" evidence="7">
    <location>
        <begin position="78"/>
        <end position="102"/>
    </location>
</feature>
<keyword evidence="6 7" id="KW-0472">Membrane</keyword>
<dbReference type="InterPro" id="IPR005829">
    <property type="entry name" value="Sugar_transporter_CS"/>
</dbReference>
<evidence type="ECO:0000256" key="2">
    <source>
        <dbReference type="ARBA" id="ARBA00010992"/>
    </source>
</evidence>
<evidence type="ECO:0000313" key="10">
    <source>
        <dbReference type="Proteomes" id="UP001242480"/>
    </source>
</evidence>
<evidence type="ECO:0000256" key="4">
    <source>
        <dbReference type="ARBA" id="ARBA00022692"/>
    </source>
</evidence>
<dbReference type="EMBL" id="JAUSVX010000015">
    <property type="protein sequence ID" value="MDQ0473168.1"/>
    <property type="molecule type" value="Genomic_DNA"/>
</dbReference>
<feature type="transmembrane region" description="Helical" evidence="7">
    <location>
        <begin position="114"/>
        <end position="134"/>
    </location>
</feature>
<feature type="domain" description="Major facilitator superfamily (MFS) profile" evidence="8">
    <location>
        <begin position="80"/>
        <end position="520"/>
    </location>
</feature>
<keyword evidence="3" id="KW-0813">Transport</keyword>
<dbReference type="PANTHER" id="PTHR23511:SF34">
    <property type="entry name" value="SYNAPTIC VESICLE GLYCOPROTEIN 2"/>
    <property type="match status" value="1"/>
</dbReference>
<keyword evidence="5 7" id="KW-1133">Transmembrane helix</keyword>
<dbReference type="InterPro" id="IPR036259">
    <property type="entry name" value="MFS_trans_sf"/>
</dbReference>
<keyword evidence="10" id="KW-1185">Reference proteome</keyword>
<dbReference type="InterPro" id="IPR020846">
    <property type="entry name" value="MFS_dom"/>
</dbReference>
<feature type="transmembrane region" description="Helical" evidence="7">
    <location>
        <begin position="466"/>
        <end position="489"/>
    </location>
</feature>
<dbReference type="Gene3D" id="1.20.1250.20">
    <property type="entry name" value="MFS general substrate transporter like domains"/>
    <property type="match status" value="1"/>
</dbReference>
<feature type="transmembrane region" description="Helical" evidence="7">
    <location>
        <begin position="146"/>
        <end position="163"/>
    </location>
</feature>
<evidence type="ECO:0000313" key="9">
    <source>
        <dbReference type="EMBL" id="MDQ0473168.1"/>
    </source>
</evidence>
<feature type="transmembrane region" description="Helical" evidence="7">
    <location>
        <begin position="428"/>
        <end position="446"/>
    </location>
</feature>
<sequence>MGTSAPADAPFSREFLTLRHANSLPVLRQKESRIMVETTAYPLNSPSRSKSVQDHIDELPMWADGTRLLAAPMTGMQWLIWSLAAAGKFFEGFVVFMTGVALPLLSSEFNIGAAWHGVITAASLFGILVGAVALGGMSDRFGRKPMFVAEMVIFVAFLVALIFCTNVYFLVICLFGIGLSLGCDYPTAHMIISESIPSTSRGKLVLGAFAFQAVGALGGTAIGYLVLSTLPEIGAWRWMFASAIIPAVLVTIGRFYIVESANWLSARGHVDKAELAVKRLLVRKPQYPAEIKLAAREGQAVEGHQSKQTFAALFNKTNRRATILASVPWFLQDLGTYGIGIFTPTILAAAVGANSDHVRSVADLIANDITAAKGAALITTLLIVGIIFAVLLADVVGRIALQILGFFGCAVGLFLASLSSNFTGGTQTLLIFAGFMLFNFMTNLGPNAQTYLLAGEVFPTAIRGKGAGFAAAFAKIGAVATAFLFPILLVAIGTQALLYGLIVVSILGAAVTWLFRIETTGVNLDRLEG</sequence>
<gene>
    <name evidence="9" type="ORF">QO011_006202</name>
</gene>
<evidence type="ECO:0000256" key="6">
    <source>
        <dbReference type="ARBA" id="ARBA00023136"/>
    </source>
</evidence>
<dbReference type="PROSITE" id="PS50850">
    <property type="entry name" value="MFS"/>
    <property type="match status" value="1"/>
</dbReference>
<feature type="transmembrane region" description="Helical" evidence="7">
    <location>
        <begin position="204"/>
        <end position="226"/>
    </location>
</feature>
<proteinExistence type="inferred from homology"/>
<dbReference type="Proteomes" id="UP001242480">
    <property type="component" value="Unassembled WGS sequence"/>
</dbReference>
<dbReference type="PANTHER" id="PTHR23511">
    <property type="entry name" value="SYNAPTIC VESICLE GLYCOPROTEIN 2"/>
    <property type="match status" value="1"/>
</dbReference>
<keyword evidence="4 7" id="KW-0812">Transmembrane</keyword>
<dbReference type="SUPFAM" id="SSF103473">
    <property type="entry name" value="MFS general substrate transporter"/>
    <property type="match status" value="1"/>
</dbReference>
<feature type="transmembrane region" description="Helical" evidence="7">
    <location>
        <begin position="496"/>
        <end position="515"/>
    </location>
</feature>
<evidence type="ECO:0000256" key="1">
    <source>
        <dbReference type="ARBA" id="ARBA00004141"/>
    </source>
</evidence>
<dbReference type="Pfam" id="PF00083">
    <property type="entry name" value="Sugar_tr"/>
    <property type="match status" value="1"/>
</dbReference>
<feature type="transmembrane region" description="Helical" evidence="7">
    <location>
        <begin position="374"/>
        <end position="393"/>
    </location>
</feature>
<comment type="caution">
    <text evidence="9">The sequence shown here is derived from an EMBL/GenBank/DDBJ whole genome shotgun (WGS) entry which is preliminary data.</text>
</comment>
<evidence type="ECO:0000256" key="7">
    <source>
        <dbReference type="SAM" id="Phobius"/>
    </source>
</evidence>
<reference evidence="9 10" key="1">
    <citation type="submission" date="2023-07" db="EMBL/GenBank/DDBJ databases">
        <title>Genomic Encyclopedia of Type Strains, Phase IV (KMG-IV): sequencing the most valuable type-strain genomes for metagenomic binning, comparative biology and taxonomic classification.</title>
        <authorList>
            <person name="Goeker M."/>
        </authorList>
    </citation>
    <scope>NUCLEOTIDE SEQUENCE [LARGE SCALE GENOMIC DNA]</scope>
    <source>
        <strain evidence="9 10">DSM 19619</strain>
    </source>
</reference>
<name>A0ABU0JFW2_9HYPH</name>
<feature type="transmembrane region" description="Helical" evidence="7">
    <location>
        <begin position="238"/>
        <end position="257"/>
    </location>
</feature>
<comment type="subcellular location">
    <subcellularLocation>
        <location evidence="1">Membrane</location>
        <topology evidence="1">Multi-pass membrane protein</topology>
    </subcellularLocation>
</comment>
<organism evidence="9 10">
    <name type="scientific">Labrys wisconsinensis</name>
    <dbReference type="NCBI Taxonomy" id="425677"/>
    <lineage>
        <taxon>Bacteria</taxon>
        <taxon>Pseudomonadati</taxon>
        <taxon>Pseudomonadota</taxon>
        <taxon>Alphaproteobacteria</taxon>
        <taxon>Hyphomicrobiales</taxon>
        <taxon>Xanthobacteraceae</taxon>
        <taxon>Labrys</taxon>
    </lineage>
</organism>
<evidence type="ECO:0000256" key="5">
    <source>
        <dbReference type="ARBA" id="ARBA00022989"/>
    </source>
</evidence>
<comment type="similarity">
    <text evidence="2">Belongs to the major facilitator superfamily. Sugar transporter (TC 2.A.1.1) family.</text>
</comment>